<feature type="region of interest" description="Disordered" evidence="3">
    <location>
        <begin position="718"/>
        <end position="755"/>
    </location>
</feature>
<dbReference type="SUPFAM" id="SSF47823">
    <property type="entry name" value="lambda integrase-like, N-terminal domain"/>
    <property type="match status" value="1"/>
</dbReference>
<keyword evidence="1" id="KW-0238">DNA-binding</keyword>
<dbReference type="Gene3D" id="1.10.443.10">
    <property type="entry name" value="Intergrase catalytic core"/>
    <property type="match status" value="1"/>
</dbReference>
<dbReference type="InterPro" id="IPR013762">
    <property type="entry name" value="Integrase-like_cat_sf"/>
</dbReference>
<evidence type="ECO:0000313" key="6">
    <source>
        <dbReference type="Proteomes" id="UP000027456"/>
    </source>
</evidence>
<keyword evidence="5" id="KW-0548">Nucleotidyltransferase</keyword>
<feature type="region of interest" description="Disordered" evidence="3">
    <location>
        <begin position="47"/>
        <end position="66"/>
    </location>
</feature>
<keyword evidence="5" id="KW-0808">Transferase</keyword>
<feature type="domain" description="Reverse transcriptase" evidence="4">
    <location>
        <begin position="235"/>
        <end position="439"/>
    </location>
</feature>
<dbReference type="OrthoDB" id="2506773at2759"/>
<feature type="region of interest" description="Disordered" evidence="3">
    <location>
        <begin position="939"/>
        <end position="963"/>
    </location>
</feature>
<feature type="region of interest" description="Disordered" evidence="3">
    <location>
        <begin position="82"/>
        <end position="103"/>
    </location>
</feature>
<dbReference type="InterPro" id="IPR000477">
    <property type="entry name" value="RT_dom"/>
</dbReference>
<protein>
    <submittedName>
        <fullName evidence="5">Putative reverse transcriptase domain protein</fullName>
    </submittedName>
</protein>
<dbReference type="GO" id="GO:0003964">
    <property type="term" value="F:RNA-directed DNA polymerase activity"/>
    <property type="evidence" value="ECO:0007669"/>
    <property type="project" value="UniProtKB-KW"/>
</dbReference>
<keyword evidence="5" id="KW-0695">RNA-directed DNA polymerase</keyword>
<dbReference type="InterPro" id="IPR011010">
    <property type="entry name" value="DNA_brk_join_enz"/>
</dbReference>
<dbReference type="STRING" id="1423351.A0A074S6X4"/>
<accession>A0A074S6X4</accession>
<dbReference type="Proteomes" id="UP000027456">
    <property type="component" value="Unassembled WGS sequence"/>
</dbReference>
<dbReference type="PANTHER" id="PTHR33050">
    <property type="entry name" value="REVERSE TRANSCRIPTASE DOMAIN-CONTAINING PROTEIN"/>
    <property type="match status" value="1"/>
</dbReference>
<dbReference type="PROSITE" id="PS50878">
    <property type="entry name" value="RT_POL"/>
    <property type="match status" value="1"/>
</dbReference>
<dbReference type="InterPro" id="IPR010998">
    <property type="entry name" value="Integrase_recombinase_N"/>
</dbReference>
<dbReference type="InterPro" id="IPR043502">
    <property type="entry name" value="DNA/RNA_pol_sf"/>
</dbReference>
<evidence type="ECO:0000256" key="2">
    <source>
        <dbReference type="ARBA" id="ARBA00023172"/>
    </source>
</evidence>
<feature type="region of interest" description="Disordered" evidence="3">
    <location>
        <begin position="1098"/>
        <end position="1135"/>
    </location>
</feature>
<keyword evidence="2" id="KW-0233">DNA recombination</keyword>
<reference evidence="5 6" key="1">
    <citation type="submission" date="2013-12" db="EMBL/GenBank/DDBJ databases">
        <authorList>
            <person name="Cubeta M."/>
            <person name="Pakala S."/>
            <person name="Fedorova N."/>
            <person name="Thomas E."/>
            <person name="Dean R."/>
            <person name="Jabaji S."/>
            <person name="Neate S."/>
            <person name="Toda T."/>
            <person name="Tavantzis S."/>
            <person name="Vilgalys R."/>
            <person name="Bharathan N."/>
            <person name="Pakala S."/>
            <person name="Losada L.S."/>
            <person name="Zafar N."/>
            <person name="Nierman W."/>
        </authorList>
    </citation>
    <scope>NUCLEOTIDE SEQUENCE [LARGE SCALE GENOMIC DNA]</scope>
    <source>
        <strain evidence="5 6">123E</strain>
    </source>
</reference>
<dbReference type="GO" id="GO:0015074">
    <property type="term" value="P:DNA integration"/>
    <property type="evidence" value="ECO:0007669"/>
    <property type="project" value="InterPro"/>
</dbReference>
<dbReference type="HOGENOM" id="CLU_003292_0_2_1"/>
<dbReference type="SUPFAM" id="SSF56349">
    <property type="entry name" value="DNA breaking-rejoining enzymes"/>
    <property type="match status" value="1"/>
</dbReference>
<evidence type="ECO:0000256" key="3">
    <source>
        <dbReference type="SAM" id="MobiDB-lite"/>
    </source>
</evidence>
<evidence type="ECO:0000259" key="4">
    <source>
        <dbReference type="PROSITE" id="PS50878"/>
    </source>
</evidence>
<name>A0A074S6X4_9AGAM</name>
<sequence>MPLRCSRRPDLPFLVNLPLDPAILDPSPVNFHPNQAIPDPFVTSPSRPNAPSITHSHIRPQPRKPTDLKHQLAAFDVAHGTTPLSSAQHQHRSTADPSTYANSTRADGLLTESHSATDSTAPVDVTLTSATTPLTFAPCADLTITGPKGAAPDPRRVVTPLCPDAWESELRELGLLDEFGDIPSGLRHGFHIGASDPVTTLYIPKNHASAILHPNAVEKHINTELRAGRYSGPFSKTDLLNLIGPFRTAPLGVVEKASAPGNFRIIQDFSYPHDDPLHHSLNSQIDGDEFTCTWGFFADVASFVSQAPPSAEGATFDVESAYRRIPVHPDDQPHIVVMWNNQFYVDHAVPFGAASSNGLFGRCGDAMEIILSKRTNCRVFKWVDDYLVIRTPLLPPHPAAHRLTTEDDIYTIAKPLGWPWKEVKTHPFATIFAYLGFEWDLSHKLVSIPLAKREKYLVRLRTWKSTPSVSLKDTQAVIGTLVHCCLVITEGRPRLAGIIAFGAIFPQAWKQRFTKLRASPRAQDDIDWWITRLSNGPFHCSLAPPPPPVDIPIYSDASTSFGLGIVIDGKWSSWKLLHGWKNKDRGIGWAEAVAVEMALETVIAQGLTDASISMHCDNQGIVHAWKAGRSRNVEQNLVITRIAARAAEHNLWVNLIYVNTAANPADKPSRGLTPPGLIHHYNPITIPRLFALSWKHVTPIPTSLHHHPSTRMERLFQNNKQHKRKSSTDDNHKAHKRTHKLAIKKQDSRAKPKIRQNTPTKPIMQLIPSELIAPVTTLPTAFQFQVPFVLQSSLASGTAANYQSAVNIYTRFCDTHGVHANLRFPSNEFVLCAFAASLAGKYSGSYAQSLLSGLKYWHIIQNFAWQGSPRLQLVIKGVTNLSPASARREPRAPITTSMLATLRDRLDLNLALDAATFAAALIAFWCQCRLGELLGSAKRTHDPRRYPSRNSINPSTSPHGSRILQLPRTKSNQSRGETIIITNQSHPLDPMAALNHLFTLSPDIPSSAHLFAYSTPTSNDFKCLTKEVFLKRINEIWSQAGLRRHTGHSFRIGGTSALLKAGVPPDVVRSMGRWSSDAHLRYWRDLDEIAARHASLIDTNTSQNPNQNVDSQPTAPTVPSSMPRRSTRTSRSQQA</sequence>
<feature type="compositionally biased region" description="Basic residues" evidence="3">
    <location>
        <begin position="733"/>
        <end position="743"/>
    </location>
</feature>
<dbReference type="PANTHER" id="PTHR33050:SF7">
    <property type="entry name" value="RIBONUCLEASE H"/>
    <property type="match status" value="1"/>
</dbReference>
<evidence type="ECO:0000313" key="5">
    <source>
        <dbReference type="EMBL" id="KEP45777.1"/>
    </source>
</evidence>
<dbReference type="GO" id="GO:0006310">
    <property type="term" value="P:DNA recombination"/>
    <property type="evidence" value="ECO:0007669"/>
    <property type="project" value="UniProtKB-KW"/>
</dbReference>
<dbReference type="SUPFAM" id="SSF56672">
    <property type="entry name" value="DNA/RNA polymerases"/>
    <property type="match status" value="1"/>
</dbReference>
<keyword evidence="6" id="KW-1185">Reference proteome</keyword>
<feature type="compositionally biased region" description="Polar residues" evidence="3">
    <location>
        <begin position="1098"/>
        <end position="1115"/>
    </location>
</feature>
<gene>
    <name evidence="5" type="ORF">V565_242270</name>
</gene>
<dbReference type="EMBL" id="AZST01001505">
    <property type="protein sequence ID" value="KEP45777.1"/>
    <property type="molecule type" value="Genomic_DNA"/>
</dbReference>
<dbReference type="AlphaFoldDB" id="A0A074S6X4"/>
<dbReference type="InterPro" id="IPR052055">
    <property type="entry name" value="Hepadnavirus_pol/RT"/>
</dbReference>
<dbReference type="Gene3D" id="1.10.150.130">
    <property type="match status" value="1"/>
</dbReference>
<evidence type="ECO:0000256" key="1">
    <source>
        <dbReference type="ARBA" id="ARBA00023125"/>
    </source>
</evidence>
<organism evidence="5 6">
    <name type="scientific">Rhizoctonia solani 123E</name>
    <dbReference type="NCBI Taxonomy" id="1423351"/>
    <lineage>
        <taxon>Eukaryota</taxon>
        <taxon>Fungi</taxon>
        <taxon>Dikarya</taxon>
        <taxon>Basidiomycota</taxon>
        <taxon>Agaricomycotina</taxon>
        <taxon>Agaricomycetes</taxon>
        <taxon>Cantharellales</taxon>
        <taxon>Ceratobasidiaceae</taxon>
        <taxon>Rhizoctonia</taxon>
    </lineage>
</organism>
<comment type="caution">
    <text evidence="5">The sequence shown here is derived from an EMBL/GenBank/DDBJ whole genome shotgun (WGS) entry which is preliminary data.</text>
</comment>
<feature type="compositionally biased region" description="Polar residues" evidence="3">
    <location>
        <begin position="948"/>
        <end position="959"/>
    </location>
</feature>
<feature type="compositionally biased region" description="Low complexity" evidence="3">
    <location>
        <begin position="1117"/>
        <end position="1135"/>
    </location>
</feature>
<proteinExistence type="predicted"/>
<dbReference type="GO" id="GO:0003677">
    <property type="term" value="F:DNA binding"/>
    <property type="evidence" value="ECO:0007669"/>
    <property type="project" value="UniProtKB-KW"/>
</dbReference>